<dbReference type="Proteomes" id="UP000093111">
    <property type="component" value="Unassembled WGS sequence"/>
</dbReference>
<keyword evidence="2" id="KW-1185">Reference proteome</keyword>
<reference evidence="1 2" key="1">
    <citation type="journal article" date="2016" name="Syst. Appl. Microbiol.">
        <title>Pararhizobium polonicum sp. nov. isolated from tumors on stone fruit rootstocks.</title>
        <authorList>
            <person name="Pulawska J."/>
            <person name="Kuzmanovic N."/>
            <person name="Willems A."/>
            <person name="Pothier J.F."/>
        </authorList>
    </citation>
    <scope>NUCLEOTIDE SEQUENCE [LARGE SCALE GENOMIC DNA]</scope>
    <source>
        <strain evidence="1 2">F5.1</strain>
    </source>
</reference>
<comment type="caution">
    <text evidence="1">The sequence shown here is derived from an EMBL/GenBank/DDBJ whole genome shotgun (WGS) entry which is preliminary data.</text>
</comment>
<dbReference type="AlphaFoldDB" id="A0A1C7NY07"/>
<sequence>MVAREIASSLDSINDDFEINSDDLTDEGMTLVRLAYDKWLGRIDRGMDVRNVKLFEKALTQIRPV</sequence>
<name>A0A1C7NY07_9HYPH</name>
<evidence type="ECO:0000313" key="2">
    <source>
        <dbReference type="Proteomes" id="UP000093111"/>
    </source>
</evidence>
<proteinExistence type="predicted"/>
<accession>A0A1C7NY07</accession>
<gene>
    <name evidence="1" type="ORF">ADU59_19455</name>
</gene>
<organism evidence="1 2">
    <name type="scientific">Pararhizobium polonicum</name>
    <dbReference type="NCBI Taxonomy" id="1612624"/>
    <lineage>
        <taxon>Bacteria</taxon>
        <taxon>Pseudomonadati</taxon>
        <taxon>Pseudomonadota</taxon>
        <taxon>Alphaproteobacteria</taxon>
        <taxon>Hyphomicrobiales</taxon>
        <taxon>Rhizobiaceae</taxon>
        <taxon>Rhizobium/Agrobacterium group</taxon>
        <taxon>Pararhizobium</taxon>
    </lineage>
</organism>
<dbReference type="EMBL" id="LGLV01000012">
    <property type="protein sequence ID" value="OBZ93873.1"/>
    <property type="molecule type" value="Genomic_DNA"/>
</dbReference>
<evidence type="ECO:0000313" key="1">
    <source>
        <dbReference type="EMBL" id="OBZ93873.1"/>
    </source>
</evidence>
<protein>
    <submittedName>
        <fullName evidence="1">Uncharacterized protein</fullName>
    </submittedName>
</protein>